<dbReference type="GO" id="GO:1902201">
    <property type="term" value="P:negative regulation of bacterial-type flagellum-dependent cell motility"/>
    <property type="evidence" value="ECO:0007669"/>
    <property type="project" value="TreeGrafter"/>
</dbReference>
<gene>
    <name evidence="8" type="ORF">GB091_02465</name>
</gene>
<evidence type="ECO:0000259" key="7">
    <source>
        <dbReference type="PROSITE" id="PS50887"/>
    </source>
</evidence>
<dbReference type="PANTHER" id="PTHR45138">
    <property type="entry name" value="REGULATORY COMPONENTS OF SENSORY TRANSDUCTION SYSTEM"/>
    <property type="match status" value="1"/>
</dbReference>
<dbReference type="Gene3D" id="3.30.70.270">
    <property type="match status" value="1"/>
</dbReference>
<dbReference type="PROSITE" id="PS50887">
    <property type="entry name" value="GGDEF"/>
    <property type="match status" value="1"/>
</dbReference>
<dbReference type="EMBL" id="DAAHAU010000001">
    <property type="protein sequence ID" value="HAB5346110.1"/>
    <property type="molecule type" value="Genomic_DNA"/>
</dbReference>
<dbReference type="InterPro" id="IPR029787">
    <property type="entry name" value="Nucleotide_cyclase"/>
</dbReference>
<dbReference type="SUPFAM" id="SSF55073">
    <property type="entry name" value="Nucleotide cyclase"/>
    <property type="match status" value="1"/>
</dbReference>
<dbReference type="CDD" id="cd01949">
    <property type="entry name" value="GGDEF"/>
    <property type="match status" value="1"/>
</dbReference>
<dbReference type="NCBIfam" id="TIGR00254">
    <property type="entry name" value="GGDEF"/>
    <property type="match status" value="1"/>
</dbReference>
<keyword evidence="4" id="KW-0547">Nucleotide-binding</keyword>
<keyword evidence="6" id="KW-1133">Transmembrane helix</keyword>
<dbReference type="Pfam" id="PF00990">
    <property type="entry name" value="GGDEF"/>
    <property type="match status" value="1"/>
</dbReference>
<dbReference type="SMART" id="SM00267">
    <property type="entry name" value="GGDEF"/>
    <property type="match status" value="1"/>
</dbReference>
<sequence length="516" mass="59030">MNLHHKALRHFISASVIVLTSSFLIYELIASDRAMNAYMRYIMERADSSFLYDKYQNQSIAAHLMRTFEAPGDPVTAEKHRAFCDAFEAINGTHGVNLTRHNYPALHGTLQTAATQCTDNLDDALLLPAFDQAVSINRSQDDHSHGLGTLELKFRYYVDLNKHYVYFYDLINSRRFAMHRWTFLQKGTMGINRKDIDKLFTGRTVISSIYMDDITQENVMSFLTPVYLAGSLKGIVMVDVNQDNLKNIFYTQDRPLVWRYLNVTLKDMDSGKEIIINQSKNNLFQYVNYSHDIPGGLRVSLSLDLTYFLVSSWKALAFYLLATALLLNMVRMHFRLYRNVTRENISDAMTGLYNRKILTPVLEQRLQRLVNTGTPVTFVAIDCDRLKLINDTQGHQEGDRIITLLAKAIKTSIRKSDYAIRLGGDEFCIILVDYAADLAIHLPERIIRNLQIIAPDKTVHFSAGIYNMQPNDTINDAYQASDAQLYLNKQQKQHRSSQCFAVNVHIAPGVRNGRND</sequence>
<dbReference type="InterPro" id="IPR050469">
    <property type="entry name" value="Diguanylate_Cyclase"/>
</dbReference>
<reference evidence="8" key="2">
    <citation type="submission" date="2019-10" db="EMBL/GenBank/DDBJ databases">
        <authorList>
            <consortium name="NCBI Pathogen Detection Project"/>
        </authorList>
    </citation>
    <scope>NUCLEOTIDE SEQUENCE</scope>
    <source>
        <strain evidence="8">Salmonella enterica</strain>
    </source>
</reference>
<proteinExistence type="predicted"/>
<feature type="domain" description="GGDEF" evidence="7">
    <location>
        <begin position="374"/>
        <end position="503"/>
    </location>
</feature>
<dbReference type="AlphaFoldDB" id="A0A6Y3V9P4"/>
<dbReference type="NCBIfam" id="NF040885">
    <property type="entry name" value="diguan_DgcJ"/>
    <property type="match status" value="1"/>
</dbReference>
<dbReference type="GO" id="GO:0043709">
    <property type="term" value="P:cell adhesion involved in single-species biofilm formation"/>
    <property type="evidence" value="ECO:0007669"/>
    <property type="project" value="TreeGrafter"/>
</dbReference>
<comment type="catalytic activity">
    <reaction evidence="5">
        <text>2 GTP = 3',3'-c-di-GMP + 2 diphosphate</text>
        <dbReference type="Rhea" id="RHEA:24898"/>
        <dbReference type="ChEBI" id="CHEBI:33019"/>
        <dbReference type="ChEBI" id="CHEBI:37565"/>
        <dbReference type="ChEBI" id="CHEBI:58805"/>
        <dbReference type="EC" id="2.7.7.65"/>
    </reaction>
</comment>
<keyword evidence="6" id="KW-0812">Transmembrane</keyword>
<dbReference type="InterPro" id="IPR049828">
    <property type="entry name" value="DgcJ_diguan"/>
</dbReference>
<dbReference type="GO" id="GO:0005525">
    <property type="term" value="F:GTP binding"/>
    <property type="evidence" value="ECO:0007669"/>
    <property type="project" value="UniProtKB-KW"/>
</dbReference>
<keyword evidence="4" id="KW-0342">GTP-binding</keyword>
<organism evidence="8">
    <name type="scientific">Salmonella enterica I</name>
    <dbReference type="NCBI Taxonomy" id="59201"/>
    <lineage>
        <taxon>Bacteria</taxon>
        <taxon>Pseudomonadati</taxon>
        <taxon>Pseudomonadota</taxon>
        <taxon>Gammaproteobacteria</taxon>
        <taxon>Enterobacterales</taxon>
        <taxon>Enterobacteriaceae</taxon>
        <taxon>Salmonella</taxon>
    </lineage>
</organism>
<comment type="pathway">
    <text evidence="2">Purine metabolism; 3',5'-cyclic di-GMP biosynthesis.</text>
</comment>
<evidence type="ECO:0000256" key="1">
    <source>
        <dbReference type="ARBA" id="ARBA00001946"/>
    </source>
</evidence>
<feature type="transmembrane region" description="Helical" evidence="6">
    <location>
        <begin position="307"/>
        <end position="330"/>
    </location>
</feature>
<protein>
    <recommendedName>
        <fullName evidence="3">diguanylate cyclase</fullName>
        <ecNumber evidence="3">2.7.7.65</ecNumber>
    </recommendedName>
</protein>
<dbReference type="InterPro" id="IPR043128">
    <property type="entry name" value="Rev_trsase/Diguanyl_cyclase"/>
</dbReference>
<feature type="transmembrane region" description="Helical" evidence="6">
    <location>
        <begin position="7"/>
        <end position="26"/>
    </location>
</feature>
<evidence type="ECO:0000256" key="3">
    <source>
        <dbReference type="ARBA" id="ARBA00012528"/>
    </source>
</evidence>
<keyword evidence="6" id="KW-0472">Membrane</keyword>
<dbReference type="GO" id="GO:0005886">
    <property type="term" value="C:plasma membrane"/>
    <property type="evidence" value="ECO:0007669"/>
    <property type="project" value="TreeGrafter"/>
</dbReference>
<dbReference type="PANTHER" id="PTHR45138:SF22">
    <property type="entry name" value="DIGUANYLATE CYCLASE DGCJ-RELATED"/>
    <property type="match status" value="1"/>
</dbReference>
<evidence type="ECO:0000256" key="4">
    <source>
        <dbReference type="ARBA" id="ARBA00023134"/>
    </source>
</evidence>
<comment type="cofactor">
    <cofactor evidence="1">
        <name>Mg(2+)</name>
        <dbReference type="ChEBI" id="CHEBI:18420"/>
    </cofactor>
</comment>
<reference evidence="8" key="1">
    <citation type="journal article" date="2018" name="Genome Biol.">
        <title>SKESA: strategic k-mer extension for scrupulous assemblies.</title>
        <authorList>
            <person name="Souvorov A."/>
            <person name="Agarwala R."/>
            <person name="Lipman D.J."/>
        </authorList>
    </citation>
    <scope>NUCLEOTIDE SEQUENCE</scope>
    <source>
        <strain evidence="8">Salmonella enterica</strain>
    </source>
</reference>
<dbReference type="InterPro" id="IPR033420">
    <property type="entry name" value="GAPES1"/>
</dbReference>
<dbReference type="Pfam" id="PF17155">
    <property type="entry name" value="GAPES1"/>
    <property type="match status" value="1"/>
</dbReference>
<name>A0A6Y3V9P4_SALET</name>
<evidence type="ECO:0000313" key="8">
    <source>
        <dbReference type="EMBL" id="HAB5346110.1"/>
    </source>
</evidence>
<accession>A0A6Y3V9P4</accession>
<dbReference type="EC" id="2.7.7.65" evidence="3"/>
<dbReference type="InterPro" id="IPR000160">
    <property type="entry name" value="GGDEF_dom"/>
</dbReference>
<evidence type="ECO:0000256" key="2">
    <source>
        <dbReference type="ARBA" id="ARBA00004665"/>
    </source>
</evidence>
<dbReference type="GO" id="GO:0052621">
    <property type="term" value="F:diguanylate cyclase activity"/>
    <property type="evidence" value="ECO:0007669"/>
    <property type="project" value="UniProtKB-EC"/>
</dbReference>
<evidence type="ECO:0000256" key="5">
    <source>
        <dbReference type="ARBA" id="ARBA00034247"/>
    </source>
</evidence>
<evidence type="ECO:0000256" key="6">
    <source>
        <dbReference type="SAM" id="Phobius"/>
    </source>
</evidence>
<comment type="caution">
    <text evidence="8">The sequence shown here is derived from an EMBL/GenBank/DDBJ whole genome shotgun (WGS) entry which is preliminary data.</text>
</comment>